<proteinExistence type="predicted"/>
<sequence>MVIFSKNNGLVRLFNKLNSRNGLIPIITLENPATSEILSKISCKCIEESRGARGFWKEGLHCSLICEYCHGSCENSQYDALLMEEEGDDVDDPEDAECSDNDYDMQ</sequence>
<dbReference type="AlphaFoldDB" id="A0A9P0F544"/>
<name>A0A9P0F544_BEMTA</name>
<gene>
    <name evidence="2" type="ORF">BEMITA_LOCUS8849</name>
</gene>
<feature type="region of interest" description="Disordered" evidence="1">
    <location>
        <begin position="84"/>
        <end position="106"/>
    </location>
</feature>
<accession>A0A9P0F544</accession>
<organism evidence="2 3">
    <name type="scientific">Bemisia tabaci</name>
    <name type="common">Sweetpotato whitefly</name>
    <name type="synonym">Aleurodes tabaci</name>
    <dbReference type="NCBI Taxonomy" id="7038"/>
    <lineage>
        <taxon>Eukaryota</taxon>
        <taxon>Metazoa</taxon>
        <taxon>Ecdysozoa</taxon>
        <taxon>Arthropoda</taxon>
        <taxon>Hexapoda</taxon>
        <taxon>Insecta</taxon>
        <taxon>Pterygota</taxon>
        <taxon>Neoptera</taxon>
        <taxon>Paraneoptera</taxon>
        <taxon>Hemiptera</taxon>
        <taxon>Sternorrhyncha</taxon>
        <taxon>Aleyrodoidea</taxon>
        <taxon>Aleyrodidae</taxon>
        <taxon>Aleyrodinae</taxon>
        <taxon>Bemisia</taxon>
    </lineage>
</organism>
<dbReference type="Proteomes" id="UP001152759">
    <property type="component" value="Chromosome 5"/>
</dbReference>
<evidence type="ECO:0000256" key="1">
    <source>
        <dbReference type="SAM" id="MobiDB-lite"/>
    </source>
</evidence>
<evidence type="ECO:0000313" key="2">
    <source>
        <dbReference type="EMBL" id="CAH0390091.1"/>
    </source>
</evidence>
<dbReference type="EMBL" id="OU963866">
    <property type="protein sequence ID" value="CAH0390091.1"/>
    <property type="molecule type" value="Genomic_DNA"/>
</dbReference>
<keyword evidence="3" id="KW-1185">Reference proteome</keyword>
<evidence type="ECO:0000313" key="3">
    <source>
        <dbReference type="Proteomes" id="UP001152759"/>
    </source>
</evidence>
<protein>
    <submittedName>
        <fullName evidence="2">Uncharacterized protein</fullName>
    </submittedName>
</protein>
<reference evidence="2" key="1">
    <citation type="submission" date="2021-12" db="EMBL/GenBank/DDBJ databases">
        <authorList>
            <person name="King R."/>
        </authorList>
    </citation>
    <scope>NUCLEOTIDE SEQUENCE</scope>
</reference>